<dbReference type="RefSeq" id="WP_149430580.1">
    <property type="nucleotide sequence ID" value="NZ_VLNY01000005.1"/>
</dbReference>
<dbReference type="Pfam" id="PF03551">
    <property type="entry name" value="PadR"/>
    <property type="match status" value="1"/>
</dbReference>
<gene>
    <name evidence="2" type="ORF">FOY51_12540</name>
</gene>
<dbReference type="Gene3D" id="1.10.10.10">
    <property type="entry name" value="Winged helix-like DNA-binding domain superfamily/Winged helix DNA-binding domain"/>
    <property type="match status" value="1"/>
</dbReference>
<evidence type="ECO:0000313" key="2">
    <source>
        <dbReference type="EMBL" id="KAA0022524.1"/>
    </source>
</evidence>
<sequence>MAVPSTRLLVLALVRILQPVHGYDVRRELLSWRADEWANVAQGSVYSALKTLQRDELISVEDVAQDGARPEKTRYRMTEQGEKEFRILLHDAVRSVEQPKFPYAPAIALMPFEPRDDVIAALRGRIAKLAVDIDDLSREADRILQGSGDPVLDEPYHVADSLRFHALHLEADLTWSRQTLARIESNELDVWSGKWADAKGFSQD</sequence>
<name>A0A5A7SAL1_9NOCA</name>
<evidence type="ECO:0000313" key="3">
    <source>
        <dbReference type="Proteomes" id="UP000322244"/>
    </source>
</evidence>
<dbReference type="InterPro" id="IPR036388">
    <property type="entry name" value="WH-like_DNA-bd_sf"/>
</dbReference>
<reference evidence="2 3" key="1">
    <citation type="submission" date="2019-07" db="EMBL/GenBank/DDBJ databases">
        <title>Rhodococcus cavernicolus sp. nov., isolated from a cave.</title>
        <authorList>
            <person name="Lee S.D."/>
        </authorList>
    </citation>
    <scope>NUCLEOTIDE SEQUENCE [LARGE SCALE GENOMIC DNA]</scope>
    <source>
        <strain evidence="2 3">C1-24</strain>
    </source>
</reference>
<dbReference type="InterPro" id="IPR036390">
    <property type="entry name" value="WH_DNA-bd_sf"/>
</dbReference>
<dbReference type="Proteomes" id="UP000322244">
    <property type="component" value="Unassembled WGS sequence"/>
</dbReference>
<keyword evidence="3" id="KW-1185">Reference proteome</keyword>
<accession>A0A5A7SAL1</accession>
<dbReference type="InterPro" id="IPR005149">
    <property type="entry name" value="Tscrpt_reg_PadR_N"/>
</dbReference>
<dbReference type="AlphaFoldDB" id="A0A5A7SAL1"/>
<feature type="domain" description="Transcription regulator PadR N-terminal" evidence="1">
    <location>
        <begin position="10"/>
        <end position="86"/>
    </location>
</feature>
<organism evidence="2 3">
    <name type="scientific">Antrihabitans cavernicola</name>
    <dbReference type="NCBI Taxonomy" id="2495913"/>
    <lineage>
        <taxon>Bacteria</taxon>
        <taxon>Bacillati</taxon>
        <taxon>Actinomycetota</taxon>
        <taxon>Actinomycetes</taxon>
        <taxon>Mycobacteriales</taxon>
        <taxon>Nocardiaceae</taxon>
        <taxon>Antrihabitans</taxon>
    </lineage>
</organism>
<protein>
    <submittedName>
        <fullName evidence="2">PadR family transcriptional regulator</fullName>
    </submittedName>
</protein>
<evidence type="ECO:0000259" key="1">
    <source>
        <dbReference type="Pfam" id="PF03551"/>
    </source>
</evidence>
<dbReference type="OrthoDB" id="8443918at2"/>
<dbReference type="PANTHER" id="PTHR33169">
    <property type="entry name" value="PADR-FAMILY TRANSCRIPTIONAL REGULATOR"/>
    <property type="match status" value="1"/>
</dbReference>
<proteinExistence type="predicted"/>
<comment type="caution">
    <text evidence="2">The sequence shown here is derived from an EMBL/GenBank/DDBJ whole genome shotgun (WGS) entry which is preliminary data.</text>
</comment>
<dbReference type="SUPFAM" id="SSF46785">
    <property type="entry name" value="Winged helix' DNA-binding domain"/>
    <property type="match status" value="1"/>
</dbReference>
<dbReference type="PANTHER" id="PTHR33169:SF14">
    <property type="entry name" value="TRANSCRIPTIONAL REGULATOR RV3488"/>
    <property type="match status" value="1"/>
</dbReference>
<dbReference type="InterPro" id="IPR052509">
    <property type="entry name" value="Metal_resp_DNA-bind_regulator"/>
</dbReference>
<dbReference type="EMBL" id="VLNY01000005">
    <property type="protein sequence ID" value="KAA0022524.1"/>
    <property type="molecule type" value="Genomic_DNA"/>
</dbReference>